<dbReference type="RefSeq" id="WP_338731367.1">
    <property type="nucleotide sequence ID" value="NZ_CP136924.1"/>
</dbReference>
<name>A0AAU6NXU3_9FLAO</name>
<organism evidence="2 5">
    <name type="scientific">Mangrovimonas cancribranchiae</name>
    <dbReference type="NCBI Taxonomy" id="3080055"/>
    <lineage>
        <taxon>Bacteria</taxon>
        <taxon>Pseudomonadati</taxon>
        <taxon>Bacteroidota</taxon>
        <taxon>Flavobacteriia</taxon>
        <taxon>Flavobacteriales</taxon>
        <taxon>Flavobacteriaceae</taxon>
        <taxon>Mangrovimonas</taxon>
    </lineage>
</organism>
<dbReference type="EMBL" id="CP136925">
    <property type="protein sequence ID" value="WXA12372.1"/>
    <property type="molecule type" value="Genomic_DNA"/>
</dbReference>
<proteinExistence type="predicted"/>
<dbReference type="KEGG" id="mcaa:R3L15_09580"/>
<accession>A0AAU6NXU3</accession>
<evidence type="ECO:0000313" key="3">
    <source>
        <dbReference type="EMBL" id="WXA12372.1"/>
    </source>
</evidence>
<keyword evidence="5" id="KW-1185">Reference proteome</keyword>
<evidence type="ECO:0000313" key="1">
    <source>
        <dbReference type="EMBL" id="WXA02394.1"/>
    </source>
</evidence>
<dbReference type="Proteomes" id="UP001368318">
    <property type="component" value="Chromosome"/>
</dbReference>
<evidence type="ECO:0000313" key="4">
    <source>
        <dbReference type="EMBL" id="WXA12444.1"/>
    </source>
</evidence>
<evidence type="ECO:0000313" key="2">
    <source>
        <dbReference type="EMBL" id="WXA02466.1"/>
    </source>
</evidence>
<dbReference type="EMBL" id="CP136924">
    <property type="protein sequence ID" value="WXA02466.1"/>
    <property type="molecule type" value="Genomic_DNA"/>
</dbReference>
<gene>
    <name evidence="3" type="ORF">R3L15_09580</name>
    <name evidence="4" type="ORF">R3L15_09940</name>
    <name evidence="1" type="ORF">R3L16_11645</name>
    <name evidence="2" type="ORF">R3L16_12005</name>
</gene>
<evidence type="ECO:0000313" key="5">
    <source>
        <dbReference type="Proteomes" id="UP001368318"/>
    </source>
</evidence>
<dbReference type="KEGG" id="mcaa:R3L15_09940"/>
<dbReference type="EMBL" id="CP136924">
    <property type="protein sequence ID" value="WXA02394.1"/>
    <property type="molecule type" value="Genomic_DNA"/>
</dbReference>
<protein>
    <submittedName>
        <fullName evidence="2">Uncharacterized protein</fullName>
    </submittedName>
</protein>
<dbReference type="EMBL" id="CP136925">
    <property type="protein sequence ID" value="WXA12444.1"/>
    <property type="molecule type" value="Genomic_DNA"/>
</dbReference>
<sequence length="580" mass="68529">MMGHLIKYSEFYASNAPEKPIEILKVLPKEEVLATISAINSRLKPMEKSYFDDSRETQVECLRVLFLDNQNHPSQSNCTQFIFKYLKTPKNNNLFSRVTCLYAFQEIINHEGFAEETPEYTIANRELILKYLLIANENILSFDKEYNENDSKTLGDNFFEYFMFKELPHNQHYATSNSINLFYKSWRLFKSIDNDEFFGEHLRKYLNETFGLETISDFFKNQMYSYFKSYDKKLKLCYINIKKTEKDAIKILDKLSEKQNIPLPDKTDLRIFEFLNIKKSPLYKNAGKDGKEIITYLVLDNTLLIEKTYALFINDFWFDYLKPKKICNRTDWGNFIGSVFFEPFIEEILENSFINNKRTIFRTTDDLKFKINGGNEIEYADYYIRERGNIILAEAKSNYLPTIHGYKTVKTIDDYNALDLDKFYKDYGLTQLASKTIKLFHEYKEYINDKAFDFDRKVKLFPLLIFNDPIFSSGLASFAFKQRFEKSLKKENIKIESDKHKIMPLTIINLSNFQDMEQCLQDGDENLFNIIRHSHSISHKKRVASEGSFVVLKNIEHSINKLIKSKLISDRIISLSWLEN</sequence>
<reference evidence="2 5" key="1">
    <citation type="submission" date="2023-10" db="EMBL/GenBank/DDBJ databases">
        <title>Culture-based analysis of two novel bacteria associated with mangrove crab gills.</title>
        <authorList>
            <person name="Yang X."/>
            <person name="Garuglieri E."/>
            <person name="Van Goethem M.W."/>
            <person name="Fusi M."/>
            <person name="Marasco R."/>
            <person name="Daffonchio D.G."/>
        </authorList>
    </citation>
    <scope>NUCLEOTIDE SEQUENCE [LARGE SCALE GENOMIC DNA]</scope>
    <source>
        <strain evidence="3">UG2-1</strain>
        <strain evidence="2">UG2-2</strain>
        <strain evidence="5">UG2_2</strain>
    </source>
</reference>
<dbReference type="AlphaFoldDB" id="A0AAU6NXU3"/>